<dbReference type="SUPFAM" id="SSF56487">
    <property type="entry name" value="SRCR-like"/>
    <property type="match status" value="1"/>
</dbReference>
<sequence>MTFLDTGEAALEYNFDCKGTEKRFVECGLTSAKRESCSFNELVGVKCTTDAKILALPRPGVDFQIPLDSDQVDVRMCEDISTVAQALWDSDVDRLPADAVQLNLQAQLDGFGVIQDKSPEKSGKSYVLDTSGLEHWVGEFKSSGAINTACPAFEWQNRIKRKATFFLRSSPAYDIAVYSLCFSMFRNEHCPIAVDGESMIIKTHGKSGHIATAYVM</sequence>
<gene>
    <name evidence="15" type="ORF">ElyMa_003932700</name>
</gene>
<dbReference type="PANTHER" id="PTHR12439">
    <property type="entry name" value="PLACENTAL PROTEIN 11-RELATED"/>
    <property type="match status" value="1"/>
</dbReference>
<dbReference type="GO" id="GO:0016829">
    <property type="term" value="F:lyase activity"/>
    <property type="evidence" value="ECO:0007669"/>
    <property type="project" value="UniProtKB-KW"/>
</dbReference>
<accession>A0AAV4FRQ6</accession>
<comment type="caution">
    <text evidence="12">Lacks conserved residue(s) required for the propagation of feature annotation.</text>
</comment>
<comment type="caution">
    <text evidence="15">The sequence shown here is derived from an EMBL/GenBank/DDBJ whole genome shotgun (WGS) entry which is preliminary data.</text>
</comment>
<comment type="subunit">
    <text evidence="3 13">Monomer.</text>
</comment>
<keyword evidence="4 13" id="KW-0540">Nuclease</keyword>
<dbReference type="EMBL" id="BMAT01007985">
    <property type="protein sequence ID" value="GFR75899.1"/>
    <property type="molecule type" value="Genomic_DNA"/>
</dbReference>
<dbReference type="PANTHER" id="PTHR12439:SF11">
    <property type="entry name" value="URIDYLATE-SPECIFIC ENDORIBONUCLEASE"/>
    <property type="match status" value="1"/>
</dbReference>
<evidence type="ECO:0000256" key="13">
    <source>
        <dbReference type="RuleBase" id="RU367085"/>
    </source>
</evidence>
<dbReference type="AlphaFoldDB" id="A0AAV4FRQ6"/>
<name>A0AAV4FRQ6_9GAST</name>
<evidence type="ECO:0000256" key="11">
    <source>
        <dbReference type="ARBA" id="ARBA00023239"/>
    </source>
</evidence>
<evidence type="ECO:0000256" key="5">
    <source>
        <dbReference type="ARBA" id="ARBA00022723"/>
    </source>
</evidence>
<evidence type="ECO:0000313" key="16">
    <source>
        <dbReference type="Proteomes" id="UP000762676"/>
    </source>
</evidence>
<proteinExistence type="inferred from homology"/>
<dbReference type="GO" id="GO:0046872">
    <property type="term" value="F:metal ion binding"/>
    <property type="evidence" value="ECO:0007669"/>
    <property type="project" value="UniProtKB-UniRule"/>
</dbReference>
<dbReference type="InterPro" id="IPR039787">
    <property type="entry name" value="ENDOU"/>
</dbReference>
<keyword evidence="9 12" id="KW-1015">Disulfide bond</keyword>
<evidence type="ECO:0000256" key="12">
    <source>
        <dbReference type="PROSITE-ProRule" id="PRU00196"/>
    </source>
</evidence>
<dbReference type="GO" id="GO:0004521">
    <property type="term" value="F:RNA endonuclease activity"/>
    <property type="evidence" value="ECO:0007669"/>
    <property type="project" value="UniProtKB-UniRule"/>
</dbReference>
<organism evidence="15 16">
    <name type="scientific">Elysia marginata</name>
    <dbReference type="NCBI Taxonomy" id="1093978"/>
    <lineage>
        <taxon>Eukaryota</taxon>
        <taxon>Metazoa</taxon>
        <taxon>Spiralia</taxon>
        <taxon>Lophotrochozoa</taxon>
        <taxon>Mollusca</taxon>
        <taxon>Gastropoda</taxon>
        <taxon>Heterobranchia</taxon>
        <taxon>Euthyneura</taxon>
        <taxon>Panpulmonata</taxon>
        <taxon>Sacoglossa</taxon>
        <taxon>Placobranchoidea</taxon>
        <taxon>Plakobranchidae</taxon>
        <taxon>Elysia</taxon>
    </lineage>
</organism>
<evidence type="ECO:0000256" key="2">
    <source>
        <dbReference type="ARBA" id="ARBA00010168"/>
    </source>
</evidence>
<keyword evidence="7 13" id="KW-0378">Hydrolase</keyword>
<keyword evidence="8 13" id="KW-0694">RNA-binding</keyword>
<dbReference type="InterPro" id="IPR036772">
    <property type="entry name" value="SRCR-like_dom_sf"/>
</dbReference>
<evidence type="ECO:0000256" key="8">
    <source>
        <dbReference type="ARBA" id="ARBA00022884"/>
    </source>
</evidence>
<feature type="domain" description="SRCR" evidence="14">
    <location>
        <begin position="14"/>
        <end position="48"/>
    </location>
</feature>
<protein>
    <recommendedName>
        <fullName evidence="13">Uridylate-specific endoribonuclease</fullName>
        <ecNumber evidence="13">4.6.1.-</ecNumber>
    </recommendedName>
</protein>
<evidence type="ECO:0000256" key="10">
    <source>
        <dbReference type="ARBA" id="ARBA00023211"/>
    </source>
</evidence>
<reference evidence="15 16" key="1">
    <citation type="journal article" date="2021" name="Elife">
        <title>Chloroplast acquisition without the gene transfer in kleptoplastic sea slugs, Plakobranchus ocellatus.</title>
        <authorList>
            <person name="Maeda T."/>
            <person name="Takahashi S."/>
            <person name="Yoshida T."/>
            <person name="Shimamura S."/>
            <person name="Takaki Y."/>
            <person name="Nagai Y."/>
            <person name="Toyoda A."/>
            <person name="Suzuki Y."/>
            <person name="Arimoto A."/>
            <person name="Ishii H."/>
            <person name="Satoh N."/>
            <person name="Nishiyama T."/>
            <person name="Hasebe M."/>
            <person name="Maruyama T."/>
            <person name="Minagawa J."/>
            <person name="Obokata J."/>
            <person name="Shigenobu S."/>
        </authorList>
    </citation>
    <scope>NUCLEOTIDE SEQUENCE [LARGE SCALE GENOMIC DNA]</scope>
</reference>
<comment type="catalytic activity">
    <reaction evidence="13">
        <text>ribonucleotidyl-uridine-RNA = a 5'-end dephospho-uridine-RNA + a 3'-end 2',3'-cyclophospho-ribonucleotide-RNA</text>
        <dbReference type="Rhea" id="RHEA:67792"/>
        <dbReference type="Rhea" id="RHEA-COMP:10464"/>
        <dbReference type="Rhea" id="RHEA-COMP:17354"/>
        <dbReference type="Rhea" id="RHEA-COMP:17356"/>
        <dbReference type="ChEBI" id="CHEBI:83064"/>
        <dbReference type="ChEBI" id="CHEBI:173117"/>
        <dbReference type="ChEBI" id="CHEBI:173224"/>
    </reaction>
</comment>
<dbReference type="GO" id="GO:0016020">
    <property type="term" value="C:membrane"/>
    <property type="evidence" value="ECO:0007669"/>
    <property type="project" value="InterPro"/>
</dbReference>
<dbReference type="InterPro" id="IPR037227">
    <property type="entry name" value="EndoU-like"/>
</dbReference>
<dbReference type="InterPro" id="IPR018998">
    <property type="entry name" value="EndoU_C"/>
</dbReference>
<evidence type="ECO:0000256" key="1">
    <source>
        <dbReference type="ARBA" id="ARBA00001936"/>
    </source>
</evidence>
<dbReference type="GO" id="GO:0016787">
    <property type="term" value="F:hydrolase activity"/>
    <property type="evidence" value="ECO:0007669"/>
    <property type="project" value="UniProtKB-KW"/>
</dbReference>
<evidence type="ECO:0000256" key="9">
    <source>
        <dbReference type="ARBA" id="ARBA00023157"/>
    </source>
</evidence>
<dbReference type="GO" id="GO:0003723">
    <property type="term" value="F:RNA binding"/>
    <property type="evidence" value="ECO:0007669"/>
    <property type="project" value="UniProtKB-UniRule"/>
</dbReference>
<evidence type="ECO:0000259" key="14">
    <source>
        <dbReference type="PROSITE" id="PS50287"/>
    </source>
</evidence>
<keyword evidence="6 13" id="KW-0255">Endonuclease</keyword>
<keyword evidence="16" id="KW-1185">Reference proteome</keyword>
<evidence type="ECO:0000313" key="15">
    <source>
        <dbReference type="EMBL" id="GFR75899.1"/>
    </source>
</evidence>
<evidence type="ECO:0000256" key="7">
    <source>
        <dbReference type="ARBA" id="ARBA00022801"/>
    </source>
</evidence>
<evidence type="ECO:0000256" key="3">
    <source>
        <dbReference type="ARBA" id="ARBA00011245"/>
    </source>
</evidence>
<feature type="disulfide bond" evidence="12">
    <location>
        <begin position="17"/>
        <end position="27"/>
    </location>
</feature>
<dbReference type="InterPro" id="IPR001190">
    <property type="entry name" value="SRCR"/>
</dbReference>
<dbReference type="Pfam" id="PF09412">
    <property type="entry name" value="XendoU"/>
    <property type="match status" value="1"/>
</dbReference>
<keyword evidence="5 13" id="KW-0479">Metal-binding</keyword>
<comment type="cofactor">
    <cofactor evidence="1 13">
        <name>Mn(2+)</name>
        <dbReference type="ChEBI" id="CHEBI:29035"/>
    </cofactor>
</comment>
<keyword evidence="11" id="KW-0456">Lyase</keyword>
<evidence type="ECO:0000256" key="6">
    <source>
        <dbReference type="ARBA" id="ARBA00022759"/>
    </source>
</evidence>
<dbReference type="SUPFAM" id="SSF142877">
    <property type="entry name" value="EndoU-like"/>
    <property type="match status" value="1"/>
</dbReference>
<comment type="similarity">
    <text evidence="2 13">Belongs to the ENDOU family.</text>
</comment>
<dbReference type="PROSITE" id="PS50287">
    <property type="entry name" value="SRCR_2"/>
    <property type="match status" value="1"/>
</dbReference>
<keyword evidence="10 13" id="KW-0464">Manganese</keyword>
<dbReference type="EC" id="4.6.1.-" evidence="13"/>
<dbReference type="Proteomes" id="UP000762676">
    <property type="component" value="Unassembled WGS sequence"/>
</dbReference>
<evidence type="ECO:0000256" key="4">
    <source>
        <dbReference type="ARBA" id="ARBA00022722"/>
    </source>
</evidence>